<evidence type="ECO:0000256" key="2">
    <source>
        <dbReference type="ARBA" id="ARBA00007533"/>
    </source>
</evidence>
<dbReference type="InterPro" id="IPR017926">
    <property type="entry name" value="GATASE"/>
</dbReference>
<feature type="binding site" evidence="11">
    <location>
        <position position="247"/>
    </location>
    <ligand>
        <name>ATP</name>
        <dbReference type="ChEBI" id="CHEBI:30616"/>
    </ligand>
</feature>
<evidence type="ECO:0000313" key="14">
    <source>
        <dbReference type="EMBL" id="OHA84826.1"/>
    </source>
</evidence>
<evidence type="ECO:0000256" key="8">
    <source>
        <dbReference type="ARBA" id="ARBA00022962"/>
    </source>
</evidence>
<evidence type="ECO:0000256" key="6">
    <source>
        <dbReference type="ARBA" id="ARBA00022840"/>
    </source>
</evidence>
<keyword evidence="7 11" id="KW-0460">Magnesium</keyword>
<dbReference type="GO" id="GO:0003883">
    <property type="term" value="F:CTP synthase activity"/>
    <property type="evidence" value="ECO:0007669"/>
    <property type="project" value="UniProtKB-UniRule"/>
</dbReference>
<feature type="binding site" evidence="11">
    <location>
        <position position="19"/>
    </location>
    <ligand>
        <name>CTP</name>
        <dbReference type="ChEBI" id="CHEBI:37563"/>
        <note>allosteric inhibitor</note>
    </ligand>
</feature>
<comment type="miscellaneous">
    <text evidence="11">CTPSs have evolved a hybrid strategy for distinguishing between UTP and CTP. The overlapping regions of the product feedback inhibitory and substrate sites recognize a common feature in both compounds, the triphosphate moiety. To differentiate isosteric substrate and product pyrimidine rings, an additional pocket far from the expected kinase/ligase catalytic site, specifically recognizes the cytosine and ribose portions of the product inhibitor.</text>
</comment>
<dbReference type="HAMAP" id="MF_01227">
    <property type="entry name" value="PyrG"/>
    <property type="match status" value="1"/>
</dbReference>
<dbReference type="UniPathway" id="UPA00159">
    <property type="reaction ID" value="UER00277"/>
</dbReference>
<evidence type="ECO:0000256" key="9">
    <source>
        <dbReference type="ARBA" id="ARBA00022975"/>
    </source>
</evidence>
<dbReference type="InterPro" id="IPR033828">
    <property type="entry name" value="GATase1_CTP_Synthase"/>
</dbReference>
<dbReference type="GO" id="GO:0005524">
    <property type="term" value="F:ATP binding"/>
    <property type="evidence" value="ECO:0007669"/>
    <property type="project" value="UniProtKB-KW"/>
</dbReference>
<feature type="active site" description="Nucleophile; for glutamine hydrolysis" evidence="11">
    <location>
        <position position="392"/>
    </location>
</feature>
<comment type="pathway">
    <text evidence="1 11">Pyrimidine metabolism; CTP biosynthesis via de novo pathway; CTP from UDP: step 2/2.</text>
</comment>
<proteinExistence type="inferred from homology"/>
<evidence type="ECO:0000256" key="11">
    <source>
        <dbReference type="HAMAP-Rule" id="MF_01227"/>
    </source>
</evidence>
<comment type="caution">
    <text evidence="11">Lacks conserved residue(s) required for the propagation of feature annotation.</text>
</comment>
<keyword evidence="5 11" id="KW-0547">Nucleotide-binding</keyword>
<dbReference type="EC" id="6.3.4.2" evidence="11"/>
<dbReference type="Gene3D" id="3.40.50.880">
    <property type="match status" value="1"/>
</dbReference>
<comment type="catalytic activity">
    <reaction evidence="11">
        <text>L-glutamine + H2O = L-glutamate + NH4(+)</text>
        <dbReference type="Rhea" id="RHEA:15889"/>
        <dbReference type="ChEBI" id="CHEBI:15377"/>
        <dbReference type="ChEBI" id="CHEBI:28938"/>
        <dbReference type="ChEBI" id="CHEBI:29985"/>
        <dbReference type="ChEBI" id="CHEBI:58359"/>
    </reaction>
</comment>
<feature type="binding site" evidence="11">
    <location>
        <begin position="393"/>
        <end position="396"/>
    </location>
    <ligand>
        <name>L-glutamine</name>
        <dbReference type="ChEBI" id="CHEBI:58359"/>
    </ligand>
</feature>
<dbReference type="Pfam" id="PF06418">
    <property type="entry name" value="CTP_synth_N"/>
    <property type="match status" value="1"/>
</dbReference>
<dbReference type="EMBL" id="MHUZ01000034">
    <property type="protein sequence ID" value="OHA84826.1"/>
    <property type="molecule type" value="Genomic_DNA"/>
</dbReference>
<dbReference type="InterPro" id="IPR004468">
    <property type="entry name" value="CTP_synthase"/>
</dbReference>
<feature type="binding site" evidence="11">
    <location>
        <position position="77"/>
    </location>
    <ligand>
        <name>Mg(2+)</name>
        <dbReference type="ChEBI" id="CHEBI:18420"/>
    </ligand>
</feature>
<comment type="catalytic activity">
    <reaction evidence="10 11">
        <text>UTP + L-glutamine + ATP + H2O = CTP + L-glutamate + ADP + phosphate + 2 H(+)</text>
        <dbReference type="Rhea" id="RHEA:26426"/>
        <dbReference type="ChEBI" id="CHEBI:15377"/>
        <dbReference type="ChEBI" id="CHEBI:15378"/>
        <dbReference type="ChEBI" id="CHEBI:29985"/>
        <dbReference type="ChEBI" id="CHEBI:30616"/>
        <dbReference type="ChEBI" id="CHEBI:37563"/>
        <dbReference type="ChEBI" id="CHEBI:43474"/>
        <dbReference type="ChEBI" id="CHEBI:46398"/>
        <dbReference type="ChEBI" id="CHEBI:58359"/>
        <dbReference type="ChEBI" id="CHEBI:456216"/>
        <dbReference type="EC" id="6.3.4.2"/>
    </reaction>
</comment>
<feature type="active site" evidence="11">
    <location>
        <position position="525"/>
    </location>
</feature>
<evidence type="ECO:0000256" key="5">
    <source>
        <dbReference type="ARBA" id="ARBA00022741"/>
    </source>
</evidence>
<dbReference type="Pfam" id="PF00117">
    <property type="entry name" value="GATase"/>
    <property type="match status" value="1"/>
</dbReference>
<evidence type="ECO:0000256" key="1">
    <source>
        <dbReference type="ARBA" id="ARBA00005171"/>
    </source>
</evidence>
<dbReference type="NCBIfam" id="NF003792">
    <property type="entry name" value="PRK05380.1"/>
    <property type="match status" value="1"/>
</dbReference>
<organism evidence="14 15">
    <name type="scientific">Candidatus Yonathbacteria bacterium RIFOXYD1_FULL_52_36</name>
    <dbReference type="NCBI Taxonomy" id="1802730"/>
    <lineage>
        <taxon>Bacteria</taxon>
        <taxon>Candidatus Yonathiibacteriota</taxon>
    </lineage>
</organism>
<dbReference type="PANTHER" id="PTHR11550:SF0">
    <property type="entry name" value="CTP SYNTHASE-RELATED"/>
    <property type="match status" value="1"/>
</dbReference>
<dbReference type="PROSITE" id="PS51273">
    <property type="entry name" value="GATASE_TYPE_1"/>
    <property type="match status" value="1"/>
</dbReference>
<dbReference type="FunFam" id="3.40.50.880:FF:000002">
    <property type="entry name" value="CTP synthase"/>
    <property type="match status" value="1"/>
</dbReference>
<feature type="domain" description="CTP synthase N-terminal" evidence="13">
    <location>
        <begin position="9"/>
        <end position="272"/>
    </location>
</feature>
<dbReference type="GO" id="GO:0004359">
    <property type="term" value="F:glutaminase activity"/>
    <property type="evidence" value="ECO:0007669"/>
    <property type="project" value="RHEA"/>
</dbReference>
<keyword evidence="8 11" id="KW-0315">Glutamine amidotransferase</keyword>
<keyword evidence="9 11" id="KW-0665">Pyrimidine biosynthesis</keyword>
<feature type="binding site" evidence="11">
    <location>
        <position position="416"/>
    </location>
    <ligand>
        <name>L-glutamine</name>
        <dbReference type="ChEBI" id="CHEBI:58359"/>
    </ligand>
</feature>
<comment type="function">
    <text evidence="11">Catalyzes the ATP-dependent amination of UTP to CTP with either L-glutamine or ammonia as the source of nitrogen. Regulates intracellular CTP levels through interactions with the four ribonucleotide triphosphates.</text>
</comment>
<dbReference type="Proteomes" id="UP000178168">
    <property type="component" value="Unassembled WGS sequence"/>
</dbReference>
<keyword evidence="3 11" id="KW-0436">Ligase</keyword>
<feature type="active site" evidence="11">
    <location>
        <position position="523"/>
    </location>
</feature>
<dbReference type="SUPFAM" id="SSF52540">
    <property type="entry name" value="P-loop containing nucleoside triphosphate hydrolases"/>
    <property type="match status" value="1"/>
</dbReference>
<dbReference type="InterPro" id="IPR029062">
    <property type="entry name" value="Class_I_gatase-like"/>
</dbReference>
<sequence length="550" mass="60897">MASKKRARKYIFVVGGVISGVGKGVTVSSIGKILQSRGLKVTAIKIDPYVNVDAGTMNPTEHGETFVLADGYETDQDMGNYERFLDVTLTRDNYMTTGRIYQSVIEKERNLEYKGRCVQVVPHIPLEIISRIKGAAEKADADVTVIEIGGTVGEYENILFLEAARMMHIENHDDILFVIVTYLPVPSKVGEMKTKPTQHAVRALNTAGIQPDFIIARSELPLDKKRKEKIAVFCNMRADDVISAPDVESIYDVPVNFEKDRLGDSILKKLNLRPKTTDLVDWRAFVDRTKKTKGDVNIAVVGKYFDTGDFVISDSYISVIEAIKYSAYAVGKKPKLTWLSAVDFEKDPKKLQQLKKYDGIIVPGGFGSRGVEGLISTIRYAREHQIPYLGLCYGMQLMVIEYARNVLGLKGANTAEIDAHAPHVVIDIMPDQKALLAKKDYGGSMRLGSYTAHLKPGSIVAGAYGAATASERHRHRYEVNPEYIEQIEKGGLVFSGKSADGRLMEFAELPKKAHPFFAGTQAHPEFQAHPLNPHPLFTAFMKVAAKAKGK</sequence>
<comment type="subunit">
    <text evidence="11">Homotetramer.</text>
</comment>
<protein>
    <recommendedName>
        <fullName evidence="11">CTP synthase</fullName>
        <ecNumber evidence="11">6.3.4.2</ecNumber>
    </recommendedName>
    <alternativeName>
        <fullName evidence="11">Cytidine 5'-triphosphate synthase</fullName>
    </alternativeName>
    <alternativeName>
        <fullName evidence="11">Cytidine triphosphate synthetase</fullName>
        <shortName evidence="11">CTP synthetase</shortName>
        <shortName evidence="11">CTPS</shortName>
    </alternativeName>
    <alternativeName>
        <fullName evidence="11">UTP--ammonia ligase</fullName>
    </alternativeName>
</protein>
<evidence type="ECO:0000256" key="10">
    <source>
        <dbReference type="ARBA" id="ARBA00047781"/>
    </source>
</evidence>
<dbReference type="GO" id="GO:0019856">
    <property type="term" value="P:pyrimidine nucleobase biosynthetic process"/>
    <property type="evidence" value="ECO:0007669"/>
    <property type="project" value="TreeGrafter"/>
</dbReference>
<comment type="similarity">
    <text evidence="2 11">Belongs to the CTP synthase family.</text>
</comment>
<dbReference type="NCBIfam" id="TIGR00337">
    <property type="entry name" value="PyrG"/>
    <property type="match status" value="1"/>
</dbReference>
<dbReference type="FunFam" id="3.40.50.300:FF:000009">
    <property type="entry name" value="CTP synthase"/>
    <property type="match status" value="1"/>
</dbReference>
<feature type="domain" description="Glutamine amidotransferase" evidence="12">
    <location>
        <begin position="312"/>
        <end position="542"/>
    </location>
</feature>
<feature type="binding site" evidence="11">
    <location>
        <position position="229"/>
    </location>
    <ligand>
        <name>CTP</name>
        <dbReference type="ChEBI" id="CHEBI:37563"/>
        <note>allosteric inhibitor</note>
    </ligand>
</feature>
<feature type="binding site" evidence="11">
    <location>
        <begin position="20"/>
        <end position="25"/>
    </location>
    <ligand>
        <name>ATP</name>
        <dbReference type="ChEBI" id="CHEBI:30616"/>
    </ligand>
</feature>
<dbReference type="GO" id="GO:0042802">
    <property type="term" value="F:identical protein binding"/>
    <property type="evidence" value="ECO:0007669"/>
    <property type="project" value="TreeGrafter"/>
</dbReference>
<comment type="catalytic activity">
    <reaction evidence="11">
        <text>UTP + NH4(+) + ATP = CTP + ADP + phosphate + 2 H(+)</text>
        <dbReference type="Rhea" id="RHEA:16597"/>
        <dbReference type="ChEBI" id="CHEBI:15378"/>
        <dbReference type="ChEBI" id="CHEBI:28938"/>
        <dbReference type="ChEBI" id="CHEBI:30616"/>
        <dbReference type="ChEBI" id="CHEBI:37563"/>
        <dbReference type="ChEBI" id="CHEBI:43474"/>
        <dbReference type="ChEBI" id="CHEBI:46398"/>
        <dbReference type="ChEBI" id="CHEBI:456216"/>
    </reaction>
</comment>
<feature type="binding site" evidence="11">
    <location>
        <position position="19"/>
    </location>
    <ligand>
        <name>UTP</name>
        <dbReference type="ChEBI" id="CHEBI:46398"/>
    </ligand>
</feature>
<feature type="binding site" evidence="11">
    <location>
        <position position="147"/>
    </location>
    <ligand>
        <name>Mg(2+)</name>
        <dbReference type="ChEBI" id="CHEBI:18420"/>
    </ligand>
</feature>
<evidence type="ECO:0000256" key="3">
    <source>
        <dbReference type="ARBA" id="ARBA00022598"/>
    </source>
</evidence>
<evidence type="ECO:0000259" key="13">
    <source>
        <dbReference type="Pfam" id="PF06418"/>
    </source>
</evidence>
<dbReference type="STRING" id="1802730.A2591_00615"/>
<keyword evidence="4 11" id="KW-0479">Metal-binding</keyword>
<dbReference type="Gene3D" id="3.40.50.300">
    <property type="entry name" value="P-loop containing nucleotide triphosphate hydrolases"/>
    <property type="match status" value="1"/>
</dbReference>
<accession>A0A1G2SIF8</accession>
<dbReference type="InterPro" id="IPR017456">
    <property type="entry name" value="CTP_synthase_N"/>
</dbReference>
<dbReference type="AlphaFoldDB" id="A0A1G2SIF8"/>
<dbReference type="CDD" id="cd01746">
    <property type="entry name" value="GATase1_CTP_Synthase"/>
    <property type="match status" value="1"/>
</dbReference>
<evidence type="ECO:0000256" key="7">
    <source>
        <dbReference type="ARBA" id="ARBA00022842"/>
    </source>
</evidence>
<dbReference type="InterPro" id="IPR027417">
    <property type="entry name" value="P-loop_NTPase"/>
</dbReference>
<evidence type="ECO:0000259" key="12">
    <source>
        <dbReference type="Pfam" id="PF00117"/>
    </source>
</evidence>
<comment type="caution">
    <text evidence="14">The sequence shown here is derived from an EMBL/GenBank/DDBJ whole genome shotgun (WGS) entry which is preliminary data.</text>
</comment>
<feature type="binding site" evidence="11">
    <location>
        <position position="77"/>
    </location>
    <ligand>
        <name>ATP</name>
        <dbReference type="ChEBI" id="CHEBI:30616"/>
    </ligand>
</feature>
<feature type="binding site" evidence="11">
    <location>
        <begin position="193"/>
        <end position="198"/>
    </location>
    <ligand>
        <name>UTP</name>
        <dbReference type="ChEBI" id="CHEBI:46398"/>
    </ligand>
</feature>
<feature type="binding site" evidence="11">
    <location>
        <position position="476"/>
    </location>
    <ligand>
        <name>L-glutamine</name>
        <dbReference type="ChEBI" id="CHEBI:58359"/>
    </ligand>
</feature>
<keyword evidence="6 11" id="KW-0067">ATP-binding</keyword>
<name>A0A1G2SIF8_9BACT</name>
<feature type="binding site" evidence="11">
    <location>
        <position position="365"/>
    </location>
    <ligand>
        <name>L-glutamine</name>
        <dbReference type="ChEBI" id="CHEBI:58359"/>
    </ligand>
</feature>
<feature type="region of interest" description="Amidoligase domain" evidence="11">
    <location>
        <begin position="1"/>
        <end position="272"/>
    </location>
</feature>
<dbReference type="SUPFAM" id="SSF52317">
    <property type="entry name" value="Class I glutamine amidotransferase-like"/>
    <property type="match status" value="1"/>
</dbReference>
<feature type="binding site" evidence="11">
    <location>
        <position position="229"/>
    </location>
    <ligand>
        <name>UTP</name>
        <dbReference type="ChEBI" id="CHEBI:46398"/>
    </ligand>
</feature>
<reference evidence="14 15" key="1">
    <citation type="journal article" date="2016" name="Nat. Commun.">
        <title>Thousands of microbial genomes shed light on interconnected biogeochemical processes in an aquifer system.</title>
        <authorList>
            <person name="Anantharaman K."/>
            <person name="Brown C.T."/>
            <person name="Hug L.A."/>
            <person name="Sharon I."/>
            <person name="Castelle C.J."/>
            <person name="Probst A.J."/>
            <person name="Thomas B.C."/>
            <person name="Singh A."/>
            <person name="Wilkins M.J."/>
            <person name="Karaoz U."/>
            <person name="Brodie E.L."/>
            <person name="Williams K.H."/>
            <person name="Hubbard S.S."/>
            <person name="Banfield J.F."/>
        </authorList>
    </citation>
    <scope>NUCLEOTIDE SEQUENCE [LARGE SCALE GENOMIC DNA]</scope>
</reference>
<dbReference type="GO" id="GO:0046872">
    <property type="term" value="F:metal ion binding"/>
    <property type="evidence" value="ECO:0007669"/>
    <property type="project" value="UniProtKB-KW"/>
</dbReference>
<dbReference type="GO" id="GO:0097268">
    <property type="term" value="C:cytoophidium"/>
    <property type="evidence" value="ECO:0007669"/>
    <property type="project" value="UniProtKB-ARBA"/>
</dbReference>
<evidence type="ECO:0000313" key="15">
    <source>
        <dbReference type="Proteomes" id="UP000178168"/>
    </source>
</evidence>
<comment type="activity regulation">
    <text evidence="11">Allosterically activated by GTP, when glutamine is the substrate; GTP has no effect on the reaction when ammonia is the substrate. The allosteric effector GTP functions by stabilizing the protein conformation that binds the tetrahedral intermediate(s) formed during glutamine hydrolysis. Inhibited by the product CTP, via allosteric rather than competitive inhibition.</text>
</comment>
<feature type="binding site" evidence="11">
    <location>
        <begin position="193"/>
        <end position="198"/>
    </location>
    <ligand>
        <name>CTP</name>
        <dbReference type="ChEBI" id="CHEBI:37563"/>
        <note>allosteric inhibitor</note>
    </ligand>
</feature>
<evidence type="ECO:0000256" key="4">
    <source>
        <dbReference type="ARBA" id="ARBA00022723"/>
    </source>
</evidence>
<dbReference type="PANTHER" id="PTHR11550">
    <property type="entry name" value="CTP SYNTHASE"/>
    <property type="match status" value="1"/>
</dbReference>
<dbReference type="GO" id="GO:0044210">
    <property type="term" value="P:'de novo' CTP biosynthetic process"/>
    <property type="evidence" value="ECO:0007669"/>
    <property type="project" value="UniProtKB-UniRule"/>
</dbReference>
<gene>
    <name evidence="11" type="primary">pyrG</name>
    <name evidence="14" type="ORF">A2591_00615</name>
</gene>